<evidence type="ECO:0000256" key="1">
    <source>
        <dbReference type="ARBA" id="ARBA00000086"/>
    </source>
</evidence>
<dbReference type="STRING" id="208439.AJAP_07575"/>
<dbReference type="GO" id="GO:0006285">
    <property type="term" value="P:base-excision repair, AP site formation"/>
    <property type="evidence" value="ECO:0007669"/>
    <property type="project" value="TreeGrafter"/>
</dbReference>
<dbReference type="PANTHER" id="PTHR43003:SF13">
    <property type="entry name" value="DNA-3-METHYLADENINE GLYCOSYLASE 2"/>
    <property type="match status" value="1"/>
</dbReference>
<dbReference type="GO" id="GO:0043916">
    <property type="term" value="F:DNA-7-methylguanine glycosylase activity"/>
    <property type="evidence" value="ECO:0007669"/>
    <property type="project" value="TreeGrafter"/>
</dbReference>
<protein>
    <recommendedName>
        <fullName evidence="2">DNA-3-methyladenine glycosylase II</fullName>
        <ecNumber evidence="2">3.2.2.21</ecNumber>
    </recommendedName>
</protein>
<evidence type="ECO:0000256" key="2">
    <source>
        <dbReference type="ARBA" id="ARBA00012000"/>
    </source>
</evidence>
<dbReference type="SMART" id="SM00478">
    <property type="entry name" value="ENDO3c"/>
    <property type="match status" value="1"/>
</dbReference>
<dbReference type="InterPro" id="IPR003265">
    <property type="entry name" value="HhH-GPD_domain"/>
</dbReference>
<dbReference type="InterPro" id="IPR011257">
    <property type="entry name" value="DNA_glycosylase"/>
</dbReference>
<evidence type="ECO:0000256" key="4">
    <source>
        <dbReference type="ARBA" id="ARBA00023204"/>
    </source>
</evidence>
<dbReference type="RefSeq" id="WP_051972379.1">
    <property type="nucleotide sequence ID" value="NZ_CP008953.1"/>
</dbReference>
<comment type="catalytic activity">
    <reaction evidence="1">
        <text>Hydrolysis of alkylated DNA, releasing 3-methyladenine, 3-methylguanine, 7-methylguanine and 7-methyladenine.</text>
        <dbReference type="EC" id="3.2.2.21"/>
    </reaction>
</comment>
<accession>A0A075UVZ9</accession>
<dbReference type="GO" id="GO:0005737">
    <property type="term" value="C:cytoplasm"/>
    <property type="evidence" value="ECO:0007669"/>
    <property type="project" value="TreeGrafter"/>
</dbReference>
<name>A0A075UVZ9_9PSEU</name>
<evidence type="ECO:0000256" key="3">
    <source>
        <dbReference type="ARBA" id="ARBA00022763"/>
    </source>
</evidence>
<dbReference type="Proteomes" id="UP000028492">
    <property type="component" value="Chromosome"/>
</dbReference>
<keyword evidence="4" id="KW-0234">DNA repair</keyword>
<dbReference type="eggNOG" id="COG0122">
    <property type="taxonomic scope" value="Bacteria"/>
</dbReference>
<dbReference type="GO" id="GO:0008725">
    <property type="term" value="F:DNA-3-methyladenine glycosylase activity"/>
    <property type="evidence" value="ECO:0007669"/>
    <property type="project" value="TreeGrafter"/>
</dbReference>
<dbReference type="GO" id="GO:0032131">
    <property type="term" value="F:alkylated DNA binding"/>
    <property type="evidence" value="ECO:0007669"/>
    <property type="project" value="TreeGrafter"/>
</dbReference>
<evidence type="ECO:0000313" key="7">
    <source>
        <dbReference type="Proteomes" id="UP000028492"/>
    </source>
</evidence>
<proteinExistence type="predicted"/>
<reference evidence="6 7" key="1">
    <citation type="journal article" date="2014" name="J. Biotechnol.">
        <title>Complete genome sequence of the actinobacterium Amycolatopsis japonica MG417-CF17(T) (=DSM 44213T) producing (S,S)-N,N'-ethylenediaminedisuccinic acid.</title>
        <authorList>
            <person name="Stegmann E."/>
            <person name="Albersmeier A."/>
            <person name="Spohn M."/>
            <person name="Gert H."/>
            <person name="Weber T."/>
            <person name="Wohlleben W."/>
            <person name="Kalinowski J."/>
            <person name="Ruckert C."/>
        </authorList>
    </citation>
    <scope>NUCLEOTIDE SEQUENCE [LARGE SCALE GENOMIC DNA]</scope>
    <source>
        <strain evidence="7">MG417-CF17 (DSM 44213)</strain>
    </source>
</reference>
<dbReference type="AlphaFoldDB" id="A0A075UVZ9"/>
<dbReference type="Gene3D" id="1.10.1670.40">
    <property type="match status" value="1"/>
</dbReference>
<keyword evidence="3" id="KW-0227">DNA damage</keyword>
<dbReference type="GO" id="GO:0032993">
    <property type="term" value="C:protein-DNA complex"/>
    <property type="evidence" value="ECO:0007669"/>
    <property type="project" value="TreeGrafter"/>
</dbReference>
<dbReference type="KEGG" id="aja:AJAP_07575"/>
<dbReference type="GO" id="GO:0006307">
    <property type="term" value="P:DNA alkylation repair"/>
    <property type="evidence" value="ECO:0007669"/>
    <property type="project" value="TreeGrafter"/>
</dbReference>
<dbReference type="Gene3D" id="1.10.340.30">
    <property type="entry name" value="Hypothetical protein, domain 2"/>
    <property type="match status" value="1"/>
</dbReference>
<evidence type="ECO:0000259" key="5">
    <source>
        <dbReference type="SMART" id="SM00478"/>
    </source>
</evidence>
<feature type="domain" description="HhH-GPD" evidence="5">
    <location>
        <begin position="142"/>
        <end position="304"/>
    </location>
</feature>
<evidence type="ECO:0000313" key="6">
    <source>
        <dbReference type="EMBL" id="AIG74425.1"/>
    </source>
</evidence>
<dbReference type="EC" id="3.2.2.21" evidence="2"/>
<sequence length="313" mass="33907">MTGSILQHPASTTLRIPVRGPFDLDKSIRFLTDFPPACRADAAAEPGTLRFAFPAEAGWEHVGAAVRQRSPGTIEVEVFADEGLAVEVGAQVRRILSVDVDGVGFAKLGAADPVVRRLQREHPGLRPVLFHSPYEAACWAILSHRTRMSQAATVKRRLAEEFGRPVDVGGQVLRSFPAPDVLAGPEAGRGLPAVKAERLRAVANAAKDGLLDAAYLRAMPVPDALRWLQLLPGIGPFSAQLILIRGAGHPDVFPTGEPRLQEAMRAAYDLPEAPPEELEELSAIWRPFRSWVAFALRNDPEFRTRGIGGSMTA</sequence>
<dbReference type="InterPro" id="IPR051912">
    <property type="entry name" value="Alkylbase_DNA_Glycosylase/TA"/>
</dbReference>
<dbReference type="SUPFAM" id="SSF48150">
    <property type="entry name" value="DNA-glycosylase"/>
    <property type="match status" value="1"/>
</dbReference>
<gene>
    <name evidence="6" type="ORF">AJAP_07575</name>
</gene>
<dbReference type="HOGENOM" id="CLU_000445_72_3_11"/>
<dbReference type="EMBL" id="CP008953">
    <property type="protein sequence ID" value="AIG74425.1"/>
    <property type="molecule type" value="Genomic_DNA"/>
</dbReference>
<dbReference type="PANTHER" id="PTHR43003">
    <property type="entry name" value="DNA-3-METHYLADENINE GLYCOSYLASE"/>
    <property type="match status" value="1"/>
</dbReference>
<organism evidence="6 7">
    <name type="scientific">Amycolatopsis japonica</name>
    <dbReference type="NCBI Taxonomy" id="208439"/>
    <lineage>
        <taxon>Bacteria</taxon>
        <taxon>Bacillati</taxon>
        <taxon>Actinomycetota</taxon>
        <taxon>Actinomycetes</taxon>
        <taxon>Pseudonocardiales</taxon>
        <taxon>Pseudonocardiaceae</taxon>
        <taxon>Amycolatopsis</taxon>
        <taxon>Amycolatopsis japonica group</taxon>
    </lineage>
</organism>
<keyword evidence="7" id="KW-1185">Reference proteome</keyword>